<sequence>MSAFPSPDWSAHDHLFSQWAMCVKVPAVCVTVMLLLAVTQSKRVCDYSVIINTYRALIFVELQNMNLTAPSLDLSKEKDHCPSEKVQRLLRYIYNMTQVFSCMSEGRQELKADGMSAVVRQMQSLISQECIKSQRWARKVSCKTIQKRRGRQERRRLKLMLMIRNCWQRLLSVTSF</sequence>
<comment type="caution">
    <text evidence="2">The sequence shown here is derived from an EMBL/GenBank/DDBJ whole genome shotgun (WGS) entry which is preliminary data.</text>
</comment>
<feature type="transmembrane region" description="Helical" evidence="1">
    <location>
        <begin position="16"/>
        <end position="38"/>
    </location>
</feature>
<reference evidence="2 3" key="1">
    <citation type="journal article" date="2019" name="Sci. Data">
        <title>Hybrid genome assembly and annotation of Danionella translucida.</title>
        <authorList>
            <person name="Kadobianskyi M."/>
            <person name="Schulze L."/>
            <person name="Schuelke M."/>
            <person name="Judkewitz B."/>
        </authorList>
    </citation>
    <scope>NUCLEOTIDE SEQUENCE [LARGE SCALE GENOMIC DNA]</scope>
    <source>
        <strain evidence="2 3">Bolton</strain>
    </source>
</reference>
<organism evidence="2 3">
    <name type="scientific">Danionella cerebrum</name>
    <dbReference type="NCBI Taxonomy" id="2873325"/>
    <lineage>
        <taxon>Eukaryota</taxon>
        <taxon>Metazoa</taxon>
        <taxon>Chordata</taxon>
        <taxon>Craniata</taxon>
        <taxon>Vertebrata</taxon>
        <taxon>Euteleostomi</taxon>
        <taxon>Actinopterygii</taxon>
        <taxon>Neopterygii</taxon>
        <taxon>Teleostei</taxon>
        <taxon>Ostariophysi</taxon>
        <taxon>Cypriniformes</taxon>
        <taxon>Danionidae</taxon>
        <taxon>Danioninae</taxon>
        <taxon>Danionella</taxon>
    </lineage>
</organism>
<dbReference type="Proteomes" id="UP000316079">
    <property type="component" value="Unassembled WGS sequence"/>
</dbReference>
<name>A0A553N627_9TELE</name>
<keyword evidence="1" id="KW-1133">Transmembrane helix</keyword>
<evidence type="ECO:0000256" key="1">
    <source>
        <dbReference type="SAM" id="Phobius"/>
    </source>
</evidence>
<dbReference type="AlphaFoldDB" id="A0A553N627"/>
<keyword evidence="3" id="KW-1185">Reference proteome</keyword>
<keyword evidence="1" id="KW-0812">Transmembrane</keyword>
<keyword evidence="1" id="KW-0472">Membrane</keyword>
<proteinExistence type="predicted"/>
<dbReference type="EMBL" id="SRMA01027015">
    <property type="protein sequence ID" value="TRY60885.1"/>
    <property type="molecule type" value="Genomic_DNA"/>
</dbReference>
<gene>
    <name evidence="2" type="ORF">DNTS_035151</name>
</gene>
<evidence type="ECO:0000313" key="3">
    <source>
        <dbReference type="Proteomes" id="UP000316079"/>
    </source>
</evidence>
<accession>A0A553N627</accession>
<evidence type="ECO:0000313" key="2">
    <source>
        <dbReference type="EMBL" id="TRY60885.1"/>
    </source>
</evidence>
<dbReference type="OrthoDB" id="8923849at2759"/>
<protein>
    <submittedName>
        <fullName evidence="2">Uncharacterized protein</fullName>
    </submittedName>
</protein>